<dbReference type="Gene3D" id="3.40.50.300">
    <property type="entry name" value="P-loop containing nucleotide triphosphate hydrolases"/>
    <property type="match status" value="1"/>
</dbReference>
<dbReference type="SUPFAM" id="SSF52540">
    <property type="entry name" value="P-loop containing nucleoside triphosphate hydrolases"/>
    <property type="match status" value="1"/>
</dbReference>
<proteinExistence type="inferred from homology"/>
<dbReference type="CDD" id="cd03114">
    <property type="entry name" value="MMAA-like"/>
    <property type="match status" value="1"/>
</dbReference>
<protein>
    <submittedName>
        <fullName evidence="7">Methylmalonyl Co-A mutase-associated GTPase MeaB</fullName>
    </submittedName>
</protein>
<evidence type="ECO:0000313" key="7">
    <source>
        <dbReference type="EMBL" id="QZT34199.1"/>
    </source>
</evidence>
<keyword evidence="4" id="KW-0342">GTP-binding</keyword>
<sequence>MHPLAERIIQKDVRALARAISYVEDQHPDRLALLKDVHAYQKQSYIIGITGRPGAGKSSLVSELVAFLRRQNLTVGIVAVDPTSPFTGGAILGDRVRMSPHYTDPGVYIRSMGTRGSLGGLARATKEAVRLIAAFGKDVIIIETVGVGQSELDIMHAADSVALVLNPGAGDVVQAFKAGIMEIADLYVINKADLPGAEKMKAEIEHMLDLVKHDAPWRPPIVKTVSTKKEGIAELWQTLADHRRYLVRSGEGQRRQNLRAVAEMLDVLKHQWQVFIKAKQQAPEFLRAKEEIAAGQKDPYTAAEELFSAWLKLKEPDHTTPDG</sequence>
<dbReference type="EMBL" id="CP082237">
    <property type="protein sequence ID" value="QZT34199.1"/>
    <property type="molecule type" value="Genomic_DNA"/>
</dbReference>
<dbReference type="SMART" id="SM00382">
    <property type="entry name" value="AAA"/>
    <property type="match status" value="1"/>
</dbReference>
<organism evidence="7 8">
    <name type="scientific">Caldalkalibacillus thermarum (strain TA2.A1)</name>
    <dbReference type="NCBI Taxonomy" id="986075"/>
    <lineage>
        <taxon>Bacteria</taxon>
        <taxon>Bacillati</taxon>
        <taxon>Bacillota</taxon>
        <taxon>Bacilli</taxon>
        <taxon>Bacillales</taxon>
        <taxon>Bacillaceae</taxon>
        <taxon>Caldalkalibacillus</taxon>
    </lineage>
</organism>
<dbReference type="KEGG" id="cthu:HUR95_01905"/>
<dbReference type="Proteomes" id="UP000825179">
    <property type="component" value="Chromosome"/>
</dbReference>
<reference evidence="7 8" key="1">
    <citation type="journal article" date="2020" name="Extremophiles">
        <title>Genomic analysis of Caldalkalibacillus thermarum TA2.A1 reveals aerobic alkaliphilic metabolism and evolutionary hallmarks linking alkaliphilic bacteria and plant life.</title>
        <authorList>
            <person name="de Jong S.I."/>
            <person name="van den Broek M.A."/>
            <person name="Merkel A.Y."/>
            <person name="de la Torre Cortes P."/>
            <person name="Kalamorz F."/>
            <person name="Cook G.M."/>
            <person name="van Loosdrecht M.C.M."/>
            <person name="McMillan D.G.G."/>
        </authorList>
    </citation>
    <scope>NUCLEOTIDE SEQUENCE [LARGE SCALE GENOMIC DNA]</scope>
    <source>
        <strain evidence="7 8">TA2.A1</strain>
    </source>
</reference>
<dbReference type="PANTHER" id="PTHR43087:SF1">
    <property type="entry name" value="LAO_AO TRANSPORT SYSTEM ATPASE"/>
    <property type="match status" value="1"/>
</dbReference>
<dbReference type="InterPro" id="IPR005129">
    <property type="entry name" value="GTPase_ArgK"/>
</dbReference>
<evidence type="ECO:0000256" key="4">
    <source>
        <dbReference type="ARBA" id="ARBA00023134"/>
    </source>
</evidence>
<dbReference type="AlphaFoldDB" id="A0A8X8IAS7"/>
<comment type="similarity">
    <text evidence="1">Belongs to the SIMIBI class G3E GTPase family. ArgK/MeaB subfamily.</text>
</comment>
<dbReference type="InterPro" id="IPR027417">
    <property type="entry name" value="P-loop_NTPase"/>
</dbReference>
<keyword evidence="2" id="KW-0547">Nucleotide-binding</keyword>
<evidence type="ECO:0000256" key="1">
    <source>
        <dbReference type="ARBA" id="ARBA00009625"/>
    </source>
</evidence>
<dbReference type="GO" id="GO:0005525">
    <property type="term" value="F:GTP binding"/>
    <property type="evidence" value="ECO:0007669"/>
    <property type="project" value="UniProtKB-KW"/>
</dbReference>
<dbReference type="InterPro" id="IPR052040">
    <property type="entry name" value="GTPase/Isobutyryl-CoA_mutase"/>
</dbReference>
<gene>
    <name evidence="7" type="primary">meaB</name>
    <name evidence="7" type="ORF">HUR95_01905</name>
</gene>
<evidence type="ECO:0000256" key="3">
    <source>
        <dbReference type="ARBA" id="ARBA00022801"/>
    </source>
</evidence>
<name>A0A8X8IAS7_CALTT</name>
<accession>A0A8X8IAS7</accession>
<evidence type="ECO:0000256" key="5">
    <source>
        <dbReference type="ARBA" id="ARBA00023186"/>
    </source>
</evidence>
<evidence type="ECO:0000259" key="6">
    <source>
        <dbReference type="SMART" id="SM00382"/>
    </source>
</evidence>
<dbReference type="NCBIfam" id="TIGR00750">
    <property type="entry name" value="lao"/>
    <property type="match status" value="1"/>
</dbReference>
<keyword evidence="3" id="KW-0378">Hydrolase</keyword>
<evidence type="ECO:0000313" key="8">
    <source>
        <dbReference type="Proteomes" id="UP000825179"/>
    </source>
</evidence>
<keyword evidence="8" id="KW-1185">Reference proteome</keyword>
<dbReference type="GO" id="GO:0003924">
    <property type="term" value="F:GTPase activity"/>
    <property type="evidence" value="ECO:0007669"/>
    <property type="project" value="InterPro"/>
</dbReference>
<dbReference type="InterPro" id="IPR003593">
    <property type="entry name" value="AAA+_ATPase"/>
</dbReference>
<feature type="domain" description="AAA+ ATPase" evidence="6">
    <location>
        <begin position="43"/>
        <end position="250"/>
    </location>
</feature>
<dbReference type="PANTHER" id="PTHR43087">
    <property type="entry name" value="LYSINE/ARGININE/ORNITHINE TRANSPORT SYSTEM KINASE"/>
    <property type="match status" value="1"/>
</dbReference>
<dbReference type="RefSeq" id="WP_222822885.1">
    <property type="nucleotide sequence ID" value="NZ_CP082237.1"/>
</dbReference>
<evidence type="ECO:0000256" key="2">
    <source>
        <dbReference type="ARBA" id="ARBA00022741"/>
    </source>
</evidence>
<dbReference type="Pfam" id="PF03308">
    <property type="entry name" value="MeaB"/>
    <property type="match status" value="1"/>
</dbReference>
<keyword evidence="5" id="KW-0143">Chaperone</keyword>